<evidence type="ECO:0008006" key="3">
    <source>
        <dbReference type="Google" id="ProtNLM"/>
    </source>
</evidence>
<protein>
    <recommendedName>
        <fullName evidence="3">Lycopene cyclase</fullName>
    </recommendedName>
</protein>
<evidence type="ECO:0000313" key="1">
    <source>
        <dbReference type="EMBL" id="APT84789.1"/>
    </source>
</evidence>
<sequence length="372" mass="41207">MNSQRFDLIVLGLGPAGLLLAHRAHQRGLRVLGVDDKNQLTNTYGIFADELPTWLPPIKASHSQPFVITRRGQRRFQRRYLVFDSEDLLTKLSTFPKITGTGTATSPTTITVNGTTYTARKIVDCRGINPATSHYIQQAAGTFLQPPANPQPLNDTEQTAAALRAGESLWMDFSSPDADTFTYAVHTPKGLLVEHTLLAGPPMDQQQLQQETHSFINTHGLQNWPIVGEETVTIALDRPHPEHRLDCFGARAGAINPITGYSVGTSARMVDKFLDYVLCAKTKNPFTSWSWMLDEKLLNAGQKVLIHLLKTPGNTAIFFDTVLHLPEHILWPMLTQGRPGGTLVAMAKVFLRLDRRMKAHILAALLPLPGRT</sequence>
<organism evidence="1 2">
    <name type="scientific">Corynebacterium aquilae DSM 44791</name>
    <dbReference type="NCBI Taxonomy" id="1431546"/>
    <lineage>
        <taxon>Bacteria</taxon>
        <taxon>Bacillati</taxon>
        <taxon>Actinomycetota</taxon>
        <taxon>Actinomycetes</taxon>
        <taxon>Mycobacteriales</taxon>
        <taxon>Corynebacteriaceae</taxon>
        <taxon>Corynebacterium</taxon>
    </lineage>
</organism>
<dbReference type="SUPFAM" id="SSF51905">
    <property type="entry name" value="FAD/NAD(P)-binding domain"/>
    <property type="match status" value="1"/>
</dbReference>
<dbReference type="PRINTS" id="PR00411">
    <property type="entry name" value="PNDRDTASEI"/>
</dbReference>
<dbReference type="InterPro" id="IPR036188">
    <property type="entry name" value="FAD/NAD-bd_sf"/>
</dbReference>
<dbReference type="AlphaFoldDB" id="A0A1L7CG22"/>
<evidence type="ECO:0000313" key="2">
    <source>
        <dbReference type="Proteomes" id="UP000185478"/>
    </source>
</evidence>
<keyword evidence="2" id="KW-1185">Reference proteome</keyword>
<dbReference type="OrthoDB" id="537501at2"/>
<gene>
    <name evidence="1" type="ORF">CAQU_06595</name>
</gene>
<dbReference type="Proteomes" id="UP000185478">
    <property type="component" value="Chromosome"/>
</dbReference>
<accession>A0A1L7CG22</accession>
<reference evidence="1 2" key="1">
    <citation type="submission" date="2014-08" db="EMBL/GenBank/DDBJ databases">
        <title>Complete genome sequence of Corynebacterium aquilae S-613T(T) (=DSM 44791(T)), isolated from the choana of a healthy golden eagle.</title>
        <authorList>
            <person name="Ruckert C."/>
            <person name="Albersmeier A."/>
            <person name="Winkler A."/>
            <person name="Kalinowski J."/>
        </authorList>
    </citation>
    <scope>NUCLEOTIDE SEQUENCE [LARGE SCALE GENOMIC DNA]</scope>
    <source>
        <strain evidence="1 2">S-613</strain>
    </source>
</reference>
<dbReference type="RefSeq" id="WP_075726234.1">
    <property type="nucleotide sequence ID" value="NZ_CP009245.1"/>
</dbReference>
<dbReference type="Pfam" id="PF05834">
    <property type="entry name" value="Lycopene_cycl"/>
    <property type="match status" value="1"/>
</dbReference>
<dbReference type="KEGG" id="caqu:CAQU_06595"/>
<dbReference type="PANTHER" id="PTHR39757:SF5">
    <property type="entry name" value="OS02G0190600 PROTEIN"/>
    <property type="match status" value="1"/>
</dbReference>
<dbReference type="STRING" id="1431546.CAQU_06595"/>
<dbReference type="PANTHER" id="PTHR39757">
    <property type="match status" value="1"/>
</dbReference>
<name>A0A1L7CG22_9CORY</name>
<dbReference type="Gene3D" id="3.50.50.60">
    <property type="entry name" value="FAD/NAD(P)-binding domain"/>
    <property type="match status" value="1"/>
</dbReference>
<proteinExistence type="predicted"/>
<dbReference type="EMBL" id="CP009245">
    <property type="protein sequence ID" value="APT84789.1"/>
    <property type="molecule type" value="Genomic_DNA"/>
</dbReference>